<dbReference type="InterPro" id="IPR000836">
    <property type="entry name" value="PRTase_dom"/>
</dbReference>
<accession>A0A379DWJ2</accession>
<proteinExistence type="inferred from homology"/>
<dbReference type="EMBL" id="UGTL01000001">
    <property type="protein sequence ID" value="SUB84431.1"/>
    <property type="molecule type" value="Genomic_DNA"/>
</dbReference>
<sequence>MKMTQISFLTRLFDLLAPRACPMCGRRLSISEQPLCAACNLALPRTNYHKNALENPVARLFWGKFPIEKGAAFLFYKPQSSTSRLIYKLKYFDSPEIGYTLGQLVASEYMAQNFFHNITALVPVPLTRKRIIKRGYNQSVEIARGIKSITGLPIIENAVKRTHFSESQTHKDQWSRLKNVENAFQLCHPEKLSNQHILLIDDVMTTGATLTSLAKELMKAENIKISVLALCFAADK</sequence>
<dbReference type="CDD" id="cd06223">
    <property type="entry name" value="PRTases_typeI"/>
    <property type="match status" value="1"/>
</dbReference>
<evidence type="ECO:0000313" key="3">
    <source>
        <dbReference type="Proteomes" id="UP000254072"/>
    </source>
</evidence>
<dbReference type="Proteomes" id="UP000254072">
    <property type="component" value="Unassembled WGS sequence"/>
</dbReference>
<dbReference type="Gene3D" id="3.40.50.2020">
    <property type="match status" value="1"/>
</dbReference>
<name>A0A379DWJ2_9BACT</name>
<dbReference type="PANTHER" id="PTHR47505:SF1">
    <property type="entry name" value="DNA UTILIZATION PROTEIN YHGH"/>
    <property type="match status" value="1"/>
</dbReference>
<dbReference type="SUPFAM" id="SSF53271">
    <property type="entry name" value="PRTase-like"/>
    <property type="match status" value="1"/>
</dbReference>
<gene>
    <name evidence="2" type="ORF">NCTC11157_00134</name>
</gene>
<dbReference type="InterPro" id="IPR029057">
    <property type="entry name" value="PRTase-like"/>
</dbReference>
<comment type="similarity">
    <text evidence="1">Belongs to the ComF/GntX family.</text>
</comment>
<evidence type="ECO:0000313" key="2">
    <source>
        <dbReference type="EMBL" id="SUB84431.1"/>
    </source>
</evidence>
<reference evidence="2 3" key="1">
    <citation type="submission" date="2018-06" db="EMBL/GenBank/DDBJ databases">
        <authorList>
            <consortium name="Pathogen Informatics"/>
            <person name="Doyle S."/>
        </authorList>
    </citation>
    <scope>NUCLEOTIDE SEQUENCE [LARGE SCALE GENOMIC DNA]</scope>
    <source>
        <strain evidence="2 3">NCTC11157</strain>
    </source>
</reference>
<organism evidence="2 3">
    <name type="scientific">Prevotella disiens</name>
    <dbReference type="NCBI Taxonomy" id="28130"/>
    <lineage>
        <taxon>Bacteria</taxon>
        <taxon>Pseudomonadati</taxon>
        <taxon>Bacteroidota</taxon>
        <taxon>Bacteroidia</taxon>
        <taxon>Bacteroidales</taxon>
        <taxon>Prevotellaceae</taxon>
        <taxon>Prevotella</taxon>
    </lineage>
</organism>
<evidence type="ECO:0000256" key="1">
    <source>
        <dbReference type="ARBA" id="ARBA00008007"/>
    </source>
</evidence>
<protein>
    <submittedName>
        <fullName evidence="2">DNA utilization protein GntX</fullName>
    </submittedName>
</protein>
<dbReference type="InterPro" id="IPR051910">
    <property type="entry name" value="ComF/GntX_DNA_util-trans"/>
</dbReference>
<dbReference type="PANTHER" id="PTHR47505">
    <property type="entry name" value="DNA UTILIZATION PROTEIN YHGH"/>
    <property type="match status" value="1"/>
</dbReference>
<dbReference type="AlphaFoldDB" id="A0A379DWJ2"/>